<feature type="transmembrane region" description="Helical" evidence="6">
    <location>
        <begin position="421"/>
        <end position="442"/>
    </location>
</feature>
<evidence type="ECO:0000313" key="8">
    <source>
        <dbReference type="EMBL" id="KAL1549365.1"/>
    </source>
</evidence>
<sequence>MAAKGLVVYLLTAFSLAVASVYFVNNYANGGDAKPSLLSSSTSNALHQNLQSEDQVWPELKFFSWGLVLATVIGFLGSACGTVGGVGGGGIFVPMLTLIVGFDTKSAAAISKCMIMGASASSVWYNLRVPHPCREVPILDYDLALLFQPMLMLGITLGVSLSVVFPYWLITVLIIILFLGTSSRSFCKAIGMWKEETMLKKAMEERRAFANSRGELLIDAYEPLVPKEQKTALQIMKDNMDIKRMSVLVLVWICFLLLQVIKNNMAACSPVYWTLTLLQLPVALVVFGYECVKLYKESKKRRMAGNQEHVCEAAIEWNATNITFCALCGVLGGTVGGLLGSGGGFILGPLLLEIGVIPQVASATATFVMMFSSSLSVVEFYLLKRFPMPYALYLMAVSILAGFWGQYFIRKMIAILKRASLIVFVLSGVIFASALTMGVIGIDKSVRMINNHEFMGFLDFCSSQ</sequence>
<keyword evidence="3 6" id="KW-0812">Transmembrane</keyword>
<evidence type="ECO:0000256" key="3">
    <source>
        <dbReference type="ARBA" id="ARBA00022692"/>
    </source>
</evidence>
<keyword evidence="5 6" id="KW-0472">Membrane</keyword>
<dbReference type="PANTHER" id="PTHR14255:SF5">
    <property type="entry name" value="SULFITE EXPORTER TAUE_SAFE FAMILY PROTEIN 4"/>
    <property type="match status" value="1"/>
</dbReference>
<dbReference type="AlphaFoldDB" id="A0ABD1H043"/>
<comment type="similarity">
    <text evidence="2">Belongs to the 4-toluene sulfonate uptake permease (TSUP) (TC 2.A.102) family.</text>
</comment>
<feature type="transmembrane region" description="Helical" evidence="6">
    <location>
        <begin position="390"/>
        <end position="409"/>
    </location>
</feature>
<feature type="transmembrane region" description="Helical" evidence="6">
    <location>
        <begin position="360"/>
        <end position="383"/>
    </location>
</feature>
<reference evidence="8 9" key="1">
    <citation type="submission" date="2024-06" db="EMBL/GenBank/DDBJ databases">
        <title>A chromosome level genome sequence of Diviner's sage (Salvia divinorum).</title>
        <authorList>
            <person name="Ford S.A."/>
            <person name="Ro D.-K."/>
            <person name="Ness R.W."/>
            <person name="Phillips M.A."/>
        </authorList>
    </citation>
    <scope>NUCLEOTIDE SEQUENCE [LARGE SCALE GENOMIC DNA]</scope>
    <source>
        <strain evidence="8">SAF-2024a</strain>
        <tissue evidence="8">Leaf</tissue>
    </source>
</reference>
<dbReference type="Proteomes" id="UP001567538">
    <property type="component" value="Unassembled WGS sequence"/>
</dbReference>
<protein>
    <submittedName>
        <fullName evidence="8">Sulfite exporter TauE/SafE family protein 4</fullName>
    </submittedName>
</protein>
<keyword evidence="7" id="KW-0732">Signal</keyword>
<keyword evidence="9" id="KW-1185">Reference proteome</keyword>
<gene>
    <name evidence="8" type="ORF">AAHA92_17479</name>
</gene>
<dbReference type="GO" id="GO:0016020">
    <property type="term" value="C:membrane"/>
    <property type="evidence" value="ECO:0007669"/>
    <property type="project" value="UniProtKB-SubCell"/>
</dbReference>
<dbReference type="PANTHER" id="PTHR14255">
    <property type="entry name" value="CEREBLON"/>
    <property type="match status" value="1"/>
</dbReference>
<accession>A0ABD1H043</accession>
<evidence type="ECO:0000256" key="6">
    <source>
        <dbReference type="SAM" id="Phobius"/>
    </source>
</evidence>
<evidence type="ECO:0000313" key="9">
    <source>
        <dbReference type="Proteomes" id="UP001567538"/>
    </source>
</evidence>
<dbReference type="EMBL" id="JBEAFC010000007">
    <property type="protein sequence ID" value="KAL1549365.1"/>
    <property type="molecule type" value="Genomic_DNA"/>
</dbReference>
<name>A0ABD1H043_SALDI</name>
<evidence type="ECO:0000256" key="4">
    <source>
        <dbReference type="ARBA" id="ARBA00022989"/>
    </source>
</evidence>
<evidence type="ECO:0000256" key="2">
    <source>
        <dbReference type="ARBA" id="ARBA00009142"/>
    </source>
</evidence>
<feature type="transmembrane region" description="Helical" evidence="6">
    <location>
        <begin position="273"/>
        <end position="292"/>
    </location>
</feature>
<feature type="signal peptide" evidence="7">
    <location>
        <begin position="1"/>
        <end position="19"/>
    </location>
</feature>
<feature type="transmembrane region" description="Helical" evidence="6">
    <location>
        <begin position="245"/>
        <end position="261"/>
    </location>
</feature>
<evidence type="ECO:0000256" key="1">
    <source>
        <dbReference type="ARBA" id="ARBA00004141"/>
    </source>
</evidence>
<comment type="caution">
    <text evidence="8">The sequence shown here is derived from an EMBL/GenBank/DDBJ whole genome shotgun (WGS) entry which is preliminary data.</text>
</comment>
<organism evidence="8 9">
    <name type="scientific">Salvia divinorum</name>
    <name type="common">Maria pastora</name>
    <name type="synonym">Diviner's sage</name>
    <dbReference type="NCBI Taxonomy" id="28513"/>
    <lineage>
        <taxon>Eukaryota</taxon>
        <taxon>Viridiplantae</taxon>
        <taxon>Streptophyta</taxon>
        <taxon>Embryophyta</taxon>
        <taxon>Tracheophyta</taxon>
        <taxon>Spermatophyta</taxon>
        <taxon>Magnoliopsida</taxon>
        <taxon>eudicotyledons</taxon>
        <taxon>Gunneridae</taxon>
        <taxon>Pentapetalae</taxon>
        <taxon>asterids</taxon>
        <taxon>lamiids</taxon>
        <taxon>Lamiales</taxon>
        <taxon>Lamiaceae</taxon>
        <taxon>Nepetoideae</taxon>
        <taxon>Mentheae</taxon>
        <taxon>Salviinae</taxon>
        <taxon>Salvia</taxon>
        <taxon>Salvia subgen. Calosphace</taxon>
    </lineage>
</organism>
<evidence type="ECO:0000256" key="5">
    <source>
        <dbReference type="ARBA" id="ARBA00023136"/>
    </source>
</evidence>
<feature type="transmembrane region" description="Helical" evidence="6">
    <location>
        <begin position="62"/>
        <end position="95"/>
    </location>
</feature>
<dbReference type="Pfam" id="PF01925">
    <property type="entry name" value="TauE"/>
    <property type="match status" value="2"/>
</dbReference>
<keyword evidence="4 6" id="KW-1133">Transmembrane helix</keyword>
<proteinExistence type="inferred from homology"/>
<dbReference type="InterPro" id="IPR002781">
    <property type="entry name" value="TM_pro_TauE-like"/>
</dbReference>
<feature type="transmembrane region" description="Helical" evidence="6">
    <location>
        <begin position="147"/>
        <end position="180"/>
    </location>
</feature>
<evidence type="ECO:0000256" key="7">
    <source>
        <dbReference type="SAM" id="SignalP"/>
    </source>
</evidence>
<comment type="subcellular location">
    <subcellularLocation>
        <location evidence="1">Membrane</location>
        <topology evidence="1">Multi-pass membrane protein</topology>
    </subcellularLocation>
</comment>
<feature type="transmembrane region" description="Helical" evidence="6">
    <location>
        <begin position="324"/>
        <end position="348"/>
    </location>
</feature>
<feature type="chain" id="PRO_5044744947" evidence="7">
    <location>
        <begin position="20"/>
        <end position="464"/>
    </location>
</feature>